<evidence type="ECO:0000259" key="2">
    <source>
        <dbReference type="Pfam" id="PF17648"/>
    </source>
</evidence>
<dbReference type="RefSeq" id="XP_066700540.1">
    <property type="nucleotide sequence ID" value="XM_066844428.1"/>
</dbReference>
<evidence type="ECO:0000313" key="4">
    <source>
        <dbReference type="Proteomes" id="UP001391051"/>
    </source>
</evidence>
<accession>A0ABR1QES9</accession>
<keyword evidence="1" id="KW-0812">Transmembrane</keyword>
<evidence type="ECO:0000256" key="1">
    <source>
        <dbReference type="SAM" id="Phobius"/>
    </source>
</evidence>
<keyword evidence="1" id="KW-1133">Transmembrane helix</keyword>
<dbReference type="Pfam" id="PF17648">
    <property type="entry name" value="Luciferase"/>
    <property type="match status" value="1"/>
</dbReference>
<dbReference type="GeneID" id="92077490"/>
<reference evidence="3 4" key="1">
    <citation type="submission" date="2023-01" db="EMBL/GenBank/DDBJ databases">
        <title>Analysis of 21 Apiospora genomes using comparative genomics revels a genus with tremendous synthesis potential of carbohydrate active enzymes and secondary metabolites.</title>
        <authorList>
            <person name="Sorensen T."/>
        </authorList>
    </citation>
    <scope>NUCLEOTIDE SEQUENCE [LARGE SCALE GENOMIC DNA]</scope>
    <source>
        <strain evidence="3 4">CBS 24483</strain>
    </source>
</reference>
<dbReference type="Proteomes" id="UP001391051">
    <property type="component" value="Unassembled WGS sequence"/>
</dbReference>
<name>A0ABR1QES9_9PEZI</name>
<organism evidence="3 4">
    <name type="scientific">Apiospora aurea</name>
    <dbReference type="NCBI Taxonomy" id="335848"/>
    <lineage>
        <taxon>Eukaryota</taxon>
        <taxon>Fungi</taxon>
        <taxon>Dikarya</taxon>
        <taxon>Ascomycota</taxon>
        <taxon>Pezizomycotina</taxon>
        <taxon>Sordariomycetes</taxon>
        <taxon>Xylariomycetidae</taxon>
        <taxon>Amphisphaeriales</taxon>
        <taxon>Apiosporaceae</taxon>
        <taxon>Apiospora</taxon>
    </lineage>
</organism>
<comment type="caution">
    <text evidence="3">The sequence shown here is derived from an EMBL/GenBank/DDBJ whole genome shotgun (WGS) entry which is preliminary data.</text>
</comment>
<protein>
    <recommendedName>
        <fullName evidence="2">Luciferase domain-containing protein</fullName>
    </recommendedName>
</protein>
<dbReference type="PANTHER" id="PTHR38695">
    <property type="entry name" value="AMINO ACID PERMEASE_ SLC12A DOMAIN-CONTAINING PROTEIN"/>
    <property type="match status" value="1"/>
</dbReference>
<sequence>MVEVTKGSEDGLTISVSLRQDPLSVTLDGPAIFTLAISLILSLHLLQPSVIVTLIGLVPVALYIRNDYYNYLKLGPGGTPATVRGYLRINWFKLWALRDPLEPLQEDPTIEPAAGILRKSPLPYRCGPRPDVVGIAPQRQVNQPGSQECYLKLRKILEHHGHENNASIGIGTSCFEKHGMGLFSRFPFNKTCQGEICHVHDTDYAMHMNLHPNDVKEVLEKGWGQRHPLACETWLRMPVPRQFMLVYAPRNMDELKTVCKIIEAAEWWVMAKEYEIDTLEDSS</sequence>
<feature type="transmembrane region" description="Helical" evidence="1">
    <location>
        <begin position="31"/>
        <end position="64"/>
    </location>
</feature>
<keyword evidence="1" id="KW-0472">Membrane</keyword>
<proteinExistence type="predicted"/>
<dbReference type="EMBL" id="JAQQWE010000005">
    <property type="protein sequence ID" value="KAK7952478.1"/>
    <property type="molecule type" value="Genomic_DNA"/>
</dbReference>
<dbReference type="InterPro" id="IPR040841">
    <property type="entry name" value="Luciferase_dom"/>
</dbReference>
<dbReference type="PANTHER" id="PTHR38695:SF1">
    <property type="entry name" value="AMINO ACID PERMEASE_ SLC12A DOMAIN-CONTAINING PROTEIN"/>
    <property type="match status" value="1"/>
</dbReference>
<dbReference type="InterPro" id="IPR048273">
    <property type="entry name" value="Luciferase"/>
</dbReference>
<keyword evidence="4" id="KW-1185">Reference proteome</keyword>
<evidence type="ECO:0000313" key="3">
    <source>
        <dbReference type="EMBL" id="KAK7952478.1"/>
    </source>
</evidence>
<gene>
    <name evidence="3" type="ORF">PG986_008206</name>
</gene>
<feature type="domain" description="Luciferase" evidence="2">
    <location>
        <begin position="194"/>
        <end position="265"/>
    </location>
</feature>